<dbReference type="SMART" id="SM00248">
    <property type="entry name" value="ANK"/>
    <property type="match status" value="12"/>
</dbReference>
<evidence type="ECO:0000256" key="3">
    <source>
        <dbReference type="PROSITE-ProRule" id="PRU00023"/>
    </source>
</evidence>
<proteinExistence type="predicted"/>
<dbReference type="PANTHER" id="PTHR24198">
    <property type="entry name" value="ANKYRIN REPEAT AND PROTEIN KINASE DOMAIN-CONTAINING PROTEIN"/>
    <property type="match status" value="1"/>
</dbReference>
<comment type="caution">
    <text evidence="4">The sequence shown here is derived from an EMBL/GenBank/DDBJ whole genome shotgun (WGS) entry which is preliminary data.</text>
</comment>
<dbReference type="PROSITE" id="PS50088">
    <property type="entry name" value="ANK_REPEAT"/>
    <property type="match status" value="5"/>
</dbReference>
<name>A0ABD2XNJ9_9HYME</name>
<dbReference type="AlphaFoldDB" id="A0ABD2XNJ9"/>
<feature type="repeat" description="ANK" evidence="3">
    <location>
        <begin position="304"/>
        <end position="336"/>
    </location>
</feature>
<protein>
    <recommendedName>
        <fullName evidence="6">PRANC domain-containing protein</fullName>
    </recommendedName>
</protein>
<dbReference type="InterPro" id="IPR036770">
    <property type="entry name" value="Ankyrin_rpt-contain_sf"/>
</dbReference>
<dbReference type="SUPFAM" id="SSF48403">
    <property type="entry name" value="Ankyrin repeat"/>
    <property type="match status" value="2"/>
</dbReference>
<dbReference type="PROSITE" id="PS50297">
    <property type="entry name" value="ANK_REP_REGION"/>
    <property type="match status" value="5"/>
</dbReference>
<feature type="repeat" description="ANK" evidence="3">
    <location>
        <begin position="167"/>
        <end position="199"/>
    </location>
</feature>
<evidence type="ECO:0008006" key="6">
    <source>
        <dbReference type="Google" id="ProtNLM"/>
    </source>
</evidence>
<keyword evidence="2 3" id="KW-0040">ANK repeat</keyword>
<evidence type="ECO:0000256" key="1">
    <source>
        <dbReference type="ARBA" id="ARBA00022737"/>
    </source>
</evidence>
<dbReference type="EMBL" id="JBJJXI010000018">
    <property type="protein sequence ID" value="KAL3406689.1"/>
    <property type="molecule type" value="Genomic_DNA"/>
</dbReference>
<keyword evidence="1" id="KW-0677">Repeat</keyword>
<dbReference type="PANTHER" id="PTHR24198:SF165">
    <property type="entry name" value="ANKYRIN REPEAT-CONTAINING PROTEIN-RELATED"/>
    <property type="match status" value="1"/>
</dbReference>
<feature type="repeat" description="ANK" evidence="3">
    <location>
        <begin position="453"/>
        <end position="485"/>
    </location>
</feature>
<evidence type="ECO:0000313" key="4">
    <source>
        <dbReference type="EMBL" id="KAL3406689.1"/>
    </source>
</evidence>
<evidence type="ECO:0000256" key="2">
    <source>
        <dbReference type="ARBA" id="ARBA00023043"/>
    </source>
</evidence>
<evidence type="ECO:0000313" key="5">
    <source>
        <dbReference type="Proteomes" id="UP001627154"/>
    </source>
</evidence>
<keyword evidence="5" id="KW-1185">Reference proteome</keyword>
<feature type="repeat" description="ANK" evidence="3">
    <location>
        <begin position="377"/>
        <end position="409"/>
    </location>
</feature>
<accession>A0ABD2XNJ9</accession>
<dbReference type="Gene3D" id="1.25.40.20">
    <property type="entry name" value="Ankyrin repeat-containing domain"/>
    <property type="match status" value="4"/>
</dbReference>
<dbReference type="Pfam" id="PF12796">
    <property type="entry name" value="Ank_2"/>
    <property type="match status" value="3"/>
</dbReference>
<dbReference type="Proteomes" id="UP001627154">
    <property type="component" value="Unassembled WGS sequence"/>
</dbReference>
<organism evidence="4 5">
    <name type="scientific">Trichogramma kaykai</name>
    <dbReference type="NCBI Taxonomy" id="54128"/>
    <lineage>
        <taxon>Eukaryota</taxon>
        <taxon>Metazoa</taxon>
        <taxon>Ecdysozoa</taxon>
        <taxon>Arthropoda</taxon>
        <taxon>Hexapoda</taxon>
        <taxon>Insecta</taxon>
        <taxon>Pterygota</taxon>
        <taxon>Neoptera</taxon>
        <taxon>Endopterygota</taxon>
        <taxon>Hymenoptera</taxon>
        <taxon>Apocrita</taxon>
        <taxon>Proctotrupomorpha</taxon>
        <taxon>Chalcidoidea</taxon>
        <taxon>Trichogrammatidae</taxon>
        <taxon>Trichogramma</taxon>
    </lineage>
</organism>
<feature type="repeat" description="ANK" evidence="3">
    <location>
        <begin position="526"/>
        <end position="554"/>
    </location>
</feature>
<reference evidence="4 5" key="1">
    <citation type="journal article" date="2024" name="bioRxiv">
        <title>A reference genome for Trichogramma kaykai: A tiny desert-dwelling parasitoid wasp with competing sex-ratio distorters.</title>
        <authorList>
            <person name="Culotta J."/>
            <person name="Lindsey A.R."/>
        </authorList>
    </citation>
    <scope>NUCLEOTIDE SEQUENCE [LARGE SCALE GENOMIC DNA]</scope>
    <source>
        <strain evidence="4 5">KSX58</strain>
    </source>
</reference>
<dbReference type="InterPro" id="IPR002110">
    <property type="entry name" value="Ankyrin_rpt"/>
</dbReference>
<sequence>MSKFEQLKTMRAAVDWNLVKERRGLLLRLYRLTSDWEVQLPNLLDVFCAEEIDWLLMEAANNFPHNSSRLFIKFVASTGYKDKLELNEEGEQAGRCRRRTTAVHHAVRYCCEDVLPYLFKIYDRYDVNYSDESGLTHFHAACAFGCNGVVEKFLELGQDPNIIWQKCGDTPLHLAIRHNRMEVFELLLKSGVDPNLANKYDATPLHEICAASHYRKWYDASTTVYHLASGILTLDRYCNCKYVVESLLRLGADPTVPNNNSHLPLHMVMICREKCYNNVDVVKMLLEFSKDECPSKQLDARDKAGNTPLLLAVRSNKSTLVELLLRTGADQNSANKFGETPLHHICSDREDQILPNLFFRVNDDIDQRVLVNVRDNSGYTPLLLALENKKSTLVQLLLRKGADQNLANNDGETSLHFIGEYDHDNDDELVETFFEIWDERRQTTAQIDVQDKWGNTPLHDAANRGNKKVVEKLLRRGADPNLANRLGSTPLHVICKREDDDDLAAKFFEICSDIGRKVQVNVRDKKGLTPLEWAVASLLPDVVDLLLDRGADLSSFVFPTFVHMGGVRWSHNDQFTFKLTRVSAAMACVERLERRGYELDLGDALTIMRLFAKYKWFPSPGDFFQSTYDHDELAREAEEYSRDFGLSCLHDLTRRRPEETVKVLAYSDYRELARLSKTWPWSGISNSDFLEDAVKARGMHLCELMSRRFFRRWADDCFLKLIHYRLPLLCCDMIVENLTNEDLCNICLAAEGQS</sequence>
<gene>
    <name evidence="4" type="ORF">TKK_000838</name>
</gene>
<dbReference type="PRINTS" id="PR01415">
    <property type="entry name" value="ANKYRIN"/>
</dbReference>